<evidence type="ECO:0000313" key="1">
    <source>
        <dbReference type="EMBL" id="GER49629.1"/>
    </source>
</evidence>
<sequence>MNWIDRTHTTHLGTGTLWQRGDVKPLNDLKGNSLRKYTQTWLSTSFENVSFSYPDTSSNFDSTWIHISINVPVLYLQGNVEDDSGPREMWKTYTMSLGWLRERMAHVLACMNQPDDVE</sequence>
<dbReference type="Proteomes" id="UP000325081">
    <property type="component" value="Unassembled WGS sequence"/>
</dbReference>
<proteinExistence type="predicted"/>
<keyword evidence="2" id="KW-1185">Reference proteome</keyword>
<accession>A0A5A7QX18</accession>
<evidence type="ECO:0000313" key="2">
    <source>
        <dbReference type="Proteomes" id="UP000325081"/>
    </source>
</evidence>
<protein>
    <submittedName>
        <fullName evidence="1">Nucleotidylyl transferase superfamily protein</fullName>
    </submittedName>
</protein>
<keyword evidence="1" id="KW-0808">Transferase</keyword>
<reference evidence="2" key="1">
    <citation type="journal article" date="2019" name="Curr. Biol.">
        <title>Genome Sequence of Striga asiatica Provides Insight into the Evolution of Plant Parasitism.</title>
        <authorList>
            <person name="Yoshida S."/>
            <person name="Kim S."/>
            <person name="Wafula E.K."/>
            <person name="Tanskanen J."/>
            <person name="Kim Y.M."/>
            <person name="Honaas L."/>
            <person name="Yang Z."/>
            <person name="Spallek T."/>
            <person name="Conn C.E."/>
            <person name="Ichihashi Y."/>
            <person name="Cheong K."/>
            <person name="Cui S."/>
            <person name="Der J.P."/>
            <person name="Gundlach H."/>
            <person name="Jiao Y."/>
            <person name="Hori C."/>
            <person name="Ishida J.K."/>
            <person name="Kasahara H."/>
            <person name="Kiba T."/>
            <person name="Kim M.S."/>
            <person name="Koo N."/>
            <person name="Laohavisit A."/>
            <person name="Lee Y.H."/>
            <person name="Lumba S."/>
            <person name="McCourt P."/>
            <person name="Mortimer J.C."/>
            <person name="Mutuku J.M."/>
            <person name="Nomura T."/>
            <person name="Sasaki-Sekimoto Y."/>
            <person name="Seto Y."/>
            <person name="Wang Y."/>
            <person name="Wakatake T."/>
            <person name="Sakakibara H."/>
            <person name="Demura T."/>
            <person name="Yamaguchi S."/>
            <person name="Yoneyama K."/>
            <person name="Manabe R.I."/>
            <person name="Nelson D.C."/>
            <person name="Schulman A.H."/>
            <person name="Timko M.P."/>
            <person name="dePamphilis C.W."/>
            <person name="Choi D."/>
            <person name="Shirasu K."/>
        </authorList>
    </citation>
    <scope>NUCLEOTIDE SEQUENCE [LARGE SCALE GENOMIC DNA]</scope>
    <source>
        <strain evidence="2">cv. UVA1</strain>
    </source>
</reference>
<gene>
    <name evidence="1" type="ORF">STAS_26886</name>
</gene>
<dbReference type="EMBL" id="BKCP01008737">
    <property type="protein sequence ID" value="GER49629.1"/>
    <property type="molecule type" value="Genomic_DNA"/>
</dbReference>
<comment type="caution">
    <text evidence="1">The sequence shown here is derived from an EMBL/GenBank/DDBJ whole genome shotgun (WGS) entry which is preliminary data.</text>
</comment>
<dbReference type="AlphaFoldDB" id="A0A5A7QX18"/>
<dbReference type="GO" id="GO:0016740">
    <property type="term" value="F:transferase activity"/>
    <property type="evidence" value="ECO:0007669"/>
    <property type="project" value="UniProtKB-KW"/>
</dbReference>
<name>A0A5A7QX18_STRAF</name>
<organism evidence="1 2">
    <name type="scientific">Striga asiatica</name>
    <name type="common">Asiatic witchweed</name>
    <name type="synonym">Buchnera asiatica</name>
    <dbReference type="NCBI Taxonomy" id="4170"/>
    <lineage>
        <taxon>Eukaryota</taxon>
        <taxon>Viridiplantae</taxon>
        <taxon>Streptophyta</taxon>
        <taxon>Embryophyta</taxon>
        <taxon>Tracheophyta</taxon>
        <taxon>Spermatophyta</taxon>
        <taxon>Magnoliopsida</taxon>
        <taxon>eudicotyledons</taxon>
        <taxon>Gunneridae</taxon>
        <taxon>Pentapetalae</taxon>
        <taxon>asterids</taxon>
        <taxon>lamiids</taxon>
        <taxon>Lamiales</taxon>
        <taxon>Orobanchaceae</taxon>
        <taxon>Buchnereae</taxon>
        <taxon>Striga</taxon>
    </lineage>
</organism>